<evidence type="ECO:0000313" key="11">
    <source>
        <dbReference type="EMBL" id="DBA17251.1"/>
    </source>
</evidence>
<evidence type="ECO:0000313" key="12">
    <source>
        <dbReference type="Proteomes" id="UP001181693"/>
    </source>
</evidence>
<proteinExistence type="inferred from homology"/>
<keyword evidence="6 9" id="KW-0449">Lipoprotein</keyword>
<dbReference type="GO" id="GO:0006950">
    <property type="term" value="P:response to stress"/>
    <property type="evidence" value="ECO:0007669"/>
    <property type="project" value="UniProtKB-ARBA"/>
</dbReference>
<organism evidence="11 12">
    <name type="scientific">Pyxicephalus adspersus</name>
    <name type="common">African bullfrog</name>
    <dbReference type="NCBI Taxonomy" id="30357"/>
    <lineage>
        <taxon>Eukaryota</taxon>
        <taxon>Metazoa</taxon>
        <taxon>Chordata</taxon>
        <taxon>Craniata</taxon>
        <taxon>Vertebrata</taxon>
        <taxon>Euteleostomi</taxon>
        <taxon>Amphibia</taxon>
        <taxon>Batrachia</taxon>
        <taxon>Anura</taxon>
        <taxon>Neobatrachia</taxon>
        <taxon>Ranoidea</taxon>
        <taxon>Pyxicephalidae</taxon>
        <taxon>Pyxicephalinae</taxon>
        <taxon>Pyxicephalus</taxon>
    </lineage>
</organism>
<evidence type="ECO:0000256" key="2">
    <source>
        <dbReference type="ARBA" id="ARBA00007293"/>
    </source>
</evidence>
<evidence type="ECO:0000256" key="4">
    <source>
        <dbReference type="ARBA" id="ARBA00023006"/>
    </source>
</evidence>
<dbReference type="Pfam" id="PF02991">
    <property type="entry name" value="ATG8"/>
    <property type="match status" value="1"/>
</dbReference>
<evidence type="ECO:0000256" key="7">
    <source>
        <dbReference type="ARBA" id="ARBA00023329"/>
    </source>
</evidence>
<dbReference type="PANTHER" id="PTHR10969">
    <property type="entry name" value="MICROTUBULE-ASSOCIATED PROTEINS 1A/1B LIGHT CHAIN 3-RELATED"/>
    <property type="match status" value="1"/>
</dbReference>
<dbReference type="FunFam" id="3.10.20.90:FF:000149">
    <property type="entry name" value="microtubule-associated proteins 1A/1B light chain 3C"/>
    <property type="match status" value="1"/>
</dbReference>
<evidence type="ECO:0000256" key="8">
    <source>
        <dbReference type="ARBA" id="ARBA00037868"/>
    </source>
</evidence>
<comment type="similarity">
    <text evidence="2 10">Belongs to the ATG8 family.</text>
</comment>
<dbReference type="GO" id="GO:0031410">
    <property type="term" value="C:cytoplasmic vesicle"/>
    <property type="evidence" value="ECO:0007669"/>
    <property type="project" value="UniProtKB-KW"/>
</dbReference>
<keyword evidence="7" id="KW-0968">Cytoplasmic vesicle</keyword>
<dbReference type="AlphaFoldDB" id="A0AAV2ZIF7"/>
<keyword evidence="12" id="KW-1185">Reference proteome</keyword>
<keyword evidence="4 10" id="KW-0072">Autophagy</keyword>
<dbReference type="GO" id="GO:0005776">
    <property type="term" value="C:autophagosome"/>
    <property type="evidence" value="ECO:0007669"/>
    <property type="project" value="UniProtKB-SubCell"/>
</dbReference>
<protein>
    <recommendedName>
        <fullName evidence="13">Microtubule-associated proteins 1A/1B light chain 3C</fullName>
    </recommendedName>
</protein>
<name>A0AAV2ZIF7_PYXAD</name>
<dbReference type="InterPro" id="IPR004241">
    <property type="entry name" value="Atg8-like"/>
</dbReference>
<evidence type="ECO:0000256" key="3">
    <source>
        <dbReference type="ARBA" id="ARBA00022490"/>
    </source>
</evidence>
<reference evidence="11" key="1">
    <citation type="thesis" date="2020" institute="ProQuest LLC" country="789 East Eisenhower Parkway, Ann Arbor, MI, USA">
        <title>Comparative Genomics and Chromosome Evolution.</title>
        <authorList>
            <person name="Mudd A.B."/>
        </authorList>
    </citation>
    <scope>NUCLEOTIDE SEQUENCE</scope>
    <source>
        <strain evidence="11">1538</strain>
        <tissue evidence="11">Blood</tissue>
    </source>
</reference>
<dbReference type="EMBL" id="DYDO01000010">
    <property type="protein sequence ID" value="DBA17251.1"/>
    <property type="molecule type" value="Genomic_DNA"/>
</dbReference>
<evidence type="ECO:0000256" key="5">
    <source>
        <dbReference type="ARBA" id="ARBA00023136"/>
    </source>
</evidence>
<dbReference type="InterPro" id="IPR029071">
    <property type="entry name" value="Ubiquitin-like_domsf"/>
</dbReference>
<gene>
    <name evidence="11" type="ORF">GDO54_002727</name>
</gene>
<sequence>MLVADSRIHEVNRVKTRFPCKIPVIVERSSREKQLPQLQKIKFLVSPEITMGQFVNMIRSRLSLLPSHSLCVMVDERQLASLSMTMLEVYTAHRDQDGFLYMTYMSHEVFG</sequence>
<dbReference type="GO" id="GO:0016236">
    <property type="term" value="P:macroautophagy"/>
    <property type="evidence" value="ECO:0007669"/>
    <property type="project" value="UniProtKB-ARBA"/>
</dbReference>
<dbReference type="SUPFAM" id="SSF54236">
    <property type="entry name" value="Ubiquitin-like"/>
    <property type="match status" value="1"/>
</dbReference>
<keyword evidence="5" id="KW-0472">Membrane</keyword>
<keyword evidence="3" id="KW-0963">Cytoplasm</keyword>
<dbReference type="GO" id="GO:0012505">
    <property type="term" value="C:endomembrane system"/>
    <property type="evidence" value="ECO:0007669"/>
    <property type="project" value="UniProtKB-SubCell"/>
</dbReference>
<evidence type="ECO:0000256" key="10">
    <source>
        <dbReference type="RuleBase" id="RU004384"/>
    </source>
</evidence>
<evidence type="ECO:0008006" key="13">
    <source>
        <dbReference type="Google" id="ProtNLM"/>
    </source>
</evidence>
<evidence type="ECO:0000256" key="9">
    <source>
        <dbReference type="PIRSR" id="PIRSR604241-50"/>
    </source>
</evidence>
<evidence type="ECO:0000256" key="6">
    <source>
        <dbReference type="ARBA" id="ARBA00023288"/>
    </source>
</evidence>
<dbReference type="Proteomes" id="UP001181693">
    <property type="component" value="Unassembled WGS sequence"/>
</dbReference>
<comment type="caution">
    <text evidence="11">The sequence shown here is derived from an EMBL/GenBank/DDBJ whole genome shotgun (WGS) entry which is preliminary data.</text>
</comment>
<feature type="lipid moiety-binding region" description="Phosphatidylserine amidated glycine; alternate" evidence="9">
    <location>
        <position position="111"/>
    </location>
</feature>
<evidence type="ECO:0000256" key="1">
    <source>
        <dbReference type="ARBA" id="ARBA00004419"/>
    </source>
</evidence>
<comment type="subcellular location">
    <subcellularLocation>
        <location evidence="1">Cytoplasmic vesicle</location>
        <location evidence="1">Autophagosome</location>
    </subcellularLocation>
    <subcellularLocation>
        <location evidence="8">Endomembrane system</location>
        <topology evidence="8">Lipid-anchor</topology>
    </subcellularLocation>
</comment>
<dbReference type="Gene3D" id="3.10.20.90">
    <property type="entry name" value="Phosphatidylinositol 3-kinase Catalytic Subunit, Chain A, domain 1"/>
    <property type="match status" value="1"/>
</dbReference>
<accession>A0AAV2ZIF7</accession>